<dbReference type="PRINTS" id="PR00625">
    <property type="entry name" value="JDOMAIN"/>
</dbReference>
<evidence type="ECO:0000313" key="4">
    <source>
        <dbReference type="Proteomes" id="UP000298663"/>
    </source>
</evidence>
<dbReference type="SMART" id="SM00271">
    <property type="entry name" value="DnaJ"/>
    <property type="match status" value="1"/>
</dbReference>
<proteinExistence type="predicted"/>
<dbReference type="AlphaFoldDB" id="A0A4U5M7X7"/>
<dbReference type="SUPFAM" id="SSF46565">
    <property type="entry name" value="Chaperone J-domain"/>
    <property type="match status" value="1"/>
</dbReference>
<dbReference type="PANTHER" id="PTHR44145">
    <property type="entry name" value="DNAJ HOMOLOG SUBFAMILY A MEMBER 3, MITOCHONDRIAL"/>
    <property type="match status" value="1"/>
</dbReference>
<organism evidence="3 4">
    <name type="scientific">Steinernema carpocapsae</name>
    <name type="common">Entomopathogenic nematode</name>
    <dbReference type="NCBI Taxonomy" id="34508"/>
    <lineage>
        <taxon>Eukaryota</taxon>
        <taxon>Metazoa</taxon>
        <taxon>Ecdysozoa</taxon>
        <taxon>Nematoda</taxon>
        <taxon>Chromadorea</taxon>
        <taxon>Rhabditida</taxon>
        <taxon>Tylenchina</taxon>
        <taxon>Panagrolaimomorpha</taxon>
        <taxon>Strongyloidoidea</taxon>
        <taxon>Steinernematidae</taxon>
        <taxon>Steinernema</taxon>
    </lineage>
</organism>
<dbReference type="CDD" id="cd06257">
    <property type="entry name" value="DnaJ"/>
    <property type="match status" value="1"/>
</dbReference>
<reference evidence="3 4" key="1">
    <citation type="journal article" date="2015" name="Genome Biol.">
        <title>Comparative genomics of Steinernema reveals deeply conserved gene regulatory networks.</title>
        <authorList>
            <person name="Dillman A.R."/>
            <person name="Macchietto M."/>
            <person name="Porter C.F."/>
            <person name="Rogers A."/>
            <person name="Williams B."/>
            <person name="Antoshechkin I."/>
            <person name="Lee M.M."/>
            <person name="Goodwin Z."/>
            <person name="Lu X."/>
            <person name="Lewis E.E."/>
            <person name="Goodrich-Blair H."/>
            <person name="Stock S.P."/>
            <person name="Adams B.J."/>
            <person name="Sternberg P.W."/>
            <person name="Mortazavi A."/>
        </authorList>
    </citation>
    <scope>NUCLEOTIDE SEQUENCE [LARGE SCALE GENOMIC DNA]</scope>
    <source>
        <strain evidence="3 4">ALL</strain>
    </source>
</reference>
<dbReference type="EMBL" id="AZBU02000009">
    <property type="protein sequence ID" value="TKR64962.1"/>
    <property type="molecule type" value="Genomic_DNA"/>
</dbReference>
<keyword evidence="1" id="KW-0143">Chaperone</keyword>
<feature type="domain" description="J" evidence="2">
    <location>
        <begin position="24"/>
        <end position="88"/>
    </location>
</feature>
<protein>
    <recommendedName>
        <fullName evidence="2">J domain-containing protein</fullName>
    </recommendedName>
</protein>
<sequence>MGRTAQVINSVRMISTTPSLDAKDYYKILGLKKDASAKDIKKAYYKLAKNYHPDVNKEKDAAEKFQEVGEAYEVLSDEGKRRQYDQFGADPFGGRSTAGAHSGAGAGAGAGTWNFQGGGDFDPFKIFRDFDMKMRQGGSFADNMHGFGSTQQTSVNITFEEAARGGNKTIPINVVDDCEKCKGGGCEPGYKKLNDISRPRICVRRQIALPDLSARQPATLSPDVGWTCLKTRCFLPVLQRHRNDDATHPRVLHAKLVRPLPRLGRLQ</sequence>
<dbReference type="GO" id="GO:0043066">
    <property type="term" value="P:negative regulation of apoptotic process"/>
    <property type="evidence" value="ECO:0007669"/>
    <property type="project" value="TreeGrafter"/>
</dbReference>
<dbReference type="InterPro" id="IPR001623">
    <property type="entry name" value="DnaJ_domain"/>
</dbReference>
<dbReference type="GO" id="GO:0007005">
    <property type="term" value="P:mitochondrion organization"/>
    <property type="evidence" value="ECO:0007669"/>
    <property type="project" value="TreeGrafter"/>
</dbReference>
<dbReference type="InterPro" id="IPR051938">
    <property type="entry name" value="Apopto_cytoskel_mod"/>
</dbReference>
<evidence type="ECO:0000256" key="1">
    <source>
        <dbReference type="ARBA" id="ARBA00023186"/>
    </source>
</evidence>
<dbReference type="InterPro" id="IPR018253">
    <property type="entry name" value="DnaJ_domain_CS"/>
</dbReference>
<dbReference type="GO" id="GO:0005739">
    <property type="term" value="C:mitochondrion"/>
    <property type="evidence" value="ECO:0007669"/>
    <property type="project" value="TreeGrafter"/>
</dbReference>
<dbReference type="STRING" id="34508.A0A4U5M7X7"/>
<accession>A0A4U5M7X7</accession>
<dbReference type="OrthoDB" id="10256793at2759"/>
<name>A0A4U5M7X7_STECR</name>
<dbReference type="PANTHER" id="PTHR44145:SF3">
    <property type="entry name" value="DNAJ HOMOLOG SUBFAMILY A MEMBER 3, MITOCHONDRIAL"/>
    <property type="match status" value="1"/>
</dbReference>
<evidence type="ECO:0000259" key="2">
    <source>
        <dbReference type="PROSITE" id="PS50076"/>
    </source>
</evidence>
<evidence type="ECO:0000313" key="3">
    <source>
        <dbReference type="EMBL" id="TKR64962.1"/>
    </source>
</evidence>
<dbReference type="InterPro" id="IPR036869">
    <property type="entry name" value="J_dom_sf"/>
</dbReference>
<keyword evidence="4" id="KW-1185">Reference proteome</keyword>
<reference evidence="3 4" key="2">
    <citation type="journal article" date="2019" name="G3 (Bethesda)">
        <title>Hybrid Assembly of the Genome of the Entomopathogenic Nematode Steinernema carpocapsae Identifies the X-Chromosome.</title>
        <authorList>
            <person name="Serra L."/>
            <person name="Macchietto M."/>
            <person name="Macias-Munoz A."/>
            <person name="McGill C.J."/>
            <person name="Rodriguez I.M."/>
            <person name="Rodriguez B."/>
            <person name="Murad R."/>
            <person name="Mortazavi A."/>
        </authorList>
    </citation>
    <scope>NUCLEOTIDE SEQUENCE [LARGE SCALE GENOMIC DNA]</scope>
    <source>
        <strain evidence="3 4">ALL</strain>
    </source>
</reference>
<comment type="caution">
    <text evidence="3">The sequence shown here is derived from an EMBL/GenBank/DDBJ whole genome shotgun (WGS) entry which is preliminary data.</text>
</comment>
<gene>
    <name evidence="3" type="ORF">L596_025429</name>
</gene>
<dbReference type="PROSITE" id="PS00636">
    <property type="entry name" value="DNAJ_1"/>
    <property type="match status" value="1"/>
</dbReference>
<dbReference type="Proteomes" id="UP000298663">
    <property type="component" value="Unassembled WGS sequence"/>
</dbReference>
<dbReference type="Pfam" id="PF00226">
    <property type="entry name" value="DnaJ"/>
    <property type="match status" value="1"/>
</dbReference>
<dbReference type="PROSITE" id="PS50076">
    <property type="entry name" value="DNAJ_2"/>
    <property type="match status" value="1"/>
</dbReference>
<dbReference type="Gene3D" id="1.10.287.110">
    <property type="entry name" value="DnaJ domain"/>
    <property type="match status" value="1"/>
</dbReference>